<comment type="caution">
    <text evidence="1">The sequence shown here is derived from an EMBL/GenBank/DDBJ whole genome shotgun (WGS) entry which is preliminary data.</text>
</comment>
<reference evidence="1 2" key="1">
    <citation type="submission" date="2020-06" db="EMBL/GenBank/DDBJ databases">
        <title>WGS assembly of Ceratodon purpureus strain R40.</title>
        <authorList>
            <person name="Carey S.B."/>
            <person name="Jenkins J."/>
            <person name="Shu S."/>
            <person name="Lovell J.T."/>
            <person name="Sreedasyam A."/>
            <person name="Maumus F."/>
            <person name="Tiley G.P."/>
            <person name="Fernandez-Pozo N."/>
            <person name="Barry K."/>
            <person name="Chen C."/>
            <person name="Wang M."/>
            <person name="Lipzen A."/>
            <person name="Daum C."/>
            <person name="Saski C.A."/>
            <person name="Payton A.C."/>
            <person name="Mcbreen J.C."/>
            <person name="Conrad R.E."/>
            <person name="Kollar L.M."/>
            <person name="Olsson S."/>
            <person name="Huttunen S."/>
            <person name="Landis J.B."/>
            <person name="Wickett N.J."/>
            <person name="Johnson M.G."/>
            <person name="Rensing S.A."/>
            <person name="Grimwood J."/>
            <person name="Schmutz J."/>
            <person name="Mcdaniel S.F."/>
        </authorList>
    </citation>
    <scope>NUCLEOTIDE SEQUENCE [LARGE SCALE GENOMIC DNA]</scope>
    <source>
        <strain evidence="1 2">R40</strain>
    </source>
</reference>
<organism evidence="1 2">
    <name type="scientific">Ceratodon purpureus</name>
    <name type="common">Fire moss</name>
    <name type="synonym">Dicranum purpureum</name>
    <dbReference type="NCBI Taxonomy" id="3225"/>
    <lineage>
        <taxon>Eukaryota</taxon>
        <taxon>Viridiplantae</taxon>
        <taxon>Streptophyta</taxon>
        <taxon>Embryophyta</taxon>
        <taxon>Bryophyta</taxon>
        <taxon>Bryophytina</taxon>
        <taxon>Bryopsida</taxon>
        <taxon>Dicranidae</taxon>
        <taxon>Pseudoditrichales</taxon>
        <taxon>Ditrichaceae</taxon>
        <taxon>Ceratodon</taxon>
    </lineage>
</organism>
<keyword evidence="2" id="KW-1185">Reference proteome</keyword>
<gene>
    <name evidence="1" type="ORF">KC19_11G125400</name>
</gene>
<dbReference type="Proteomes" id="UP000822688">
    <property type="component" value="Chromosome 11"/>
</dbReference>
<evidence type="ECO:0000313" key="2">
    <source>
        <dbReference type="Proteomes" id="UP000822688"/>
    </source>
</evidence>
<dbReference type="EMBL" id="CM026432">
    <property type="protein sequence ID" value="KAG0557383.1"/>
    <property type="molecule type" value="Genomic_DNA"/>
</dbReference>
<protein>
    <submittedName>
        <fullName evidence="1">Uncharacterized protein</fullName>
    </submittedName>
</protein>
<proteinExistence type="predicted"/>
<sequence length="108" mass="12122">MQFCIRSTVLGFGVRPRRRGNIMIAVALLGIDVPCFYDWSWPGGRGQDAVAMPHSERLELACGTSLEASAEREWGRRRRASSYKGPNKCVQQACQRLFGLNKARIVHT</sequence>
<name>A0A8T0GED5_CERPU</name>
<dbReference type="AlphaFoldDB" id="A0A8T0GED5"/>
<evidence type="ECO:0000313" key="1">
    <source>
        <dbReference type="EMBL" id="KAG0557383.1"/>
    </source>
</evidence>
<accession>A0A8T0GED5</accession>